<name>A0AAV5WS02_9BILA</name>
<organism evidence="1 2">
    <name type="scientific">Pristionchus fissidentatus</name>
    <dbReference type="NCBI Taxonomy" id="1538716"/>
    <lineage>
        <taxon>Eukaryota</taxon>
        <taxon>Metazoa</taxon>
        <taxon>Ecdysozoa</taxon>
        <taxon>Nematoda</taxon>
        <taxon>Chromadorea</taxon>
        <taxon>Rhabditida</taxon>
        <taxon>Rhabditina</taxon>
        <taxon>Diplogasteromorpha</taxon>
        <taxon>Diplogasteroidea</taxon>
        <taxon>Neodiplogasteridae</taxon>
        <taxon>Pristionchus</taxon>
    </lineage>
</organism>
<keyword evidence="2" id="KW-1185">Reference proteome</keyword>
<evidence type="ECO:0000313" key="1">
    <source>
        <dbReference type="EMBL" id="GMT35071.1"/>
    </source>
</evidence>
<dbReference type="EMBL" id="BTSY01000007">
    <property type="protein sequence ID" value="GMT35071.1"/>
    <property type="molecule type" value="Genomic_DNA"/>
</dbReference>
<gene>
    <name evidence="1" type="ORF">PFISCL1PPCAC_26368</name>
</gene>
<sequence>MRLRFNRKSPTPISLDQVSTSNRRINRLRKLVDYNVISYFANLYAIIESEYMGVDIHIIRTERLPCSWKYNSADNKLEQVNDKVRPLIIRDR</sequence>
<evidence type="ECO:0000313" key="2">
    <source>
        <dbReference type="Proteomes" id="UP001432322"/>
    </source>
</evidence>
<reference evidence="1" key="1">
    <citation type="submission" date="2023-10" db="EMBL/GenBank/DDBJ databases">
        <title>Genome assembly of Pristionchus species.</title>
        <authorList>
            <person name="Yoshida K."/>
            <person name="Sommer R.J."/>
        </authorList>
    </citation>
    <scope>NUCLEOTIDE SEQUENCE</scope>
    <source>
        <strain evidence="1">RS5133</strain>
    </source>
</reference>
<feature type="non-terminal residue" evidence="1">
    <location>
        <position position="92"/>
    </location>
</feature>
<dbReference type="Proteomes" id="UP001432322">
    <property type="component" value="Unassembled WGS sequence"/>
</dbReference>
<dbReference type="AlphaFoldDB" id="A0AAV5WS02"/>
<protein>
    <submittedName>
        <fullName evidence="1">Uncharacterized protein</fullName>
    </submittedName>
</protein>
<proteinExistence type="predicted"/>
<accession>A0AAV5WS02</accession>
<comment type="caution">
    <text evidence="1">The sequence shown here is derived from an EMBL/GenBank/DDBJ whole genome shotgun (WGS) entry which is preliminary data.</text>
</comment>